<name>A0A378X8W6_9NOCA</name>
<dbReference type="Proteomes" id="UP000255467">
    <property type="component" value="Unassembled WGS sequence"/>
</dbReference>
<organism evidence="1 2">
    <name type="scientific">Nocardia otitidiscaviarum</name>
    <dbReference type="NCBI Taxonomy" id="1823"/>
    <lineage>
        <taxon>Bacteria</taxon>
        <taxon>Bacillati</taxon>
        <taxon>Actinomycetota</taxon>
        <taxon>Actinomycetes</taxon>
        <taxon>Mycobacteriales</taxon>
        <taxon>Nocardiaceae</taxon>
        <taxon>Nocardia</taxon>
    </lineage>
</organism>
<proteinExistence type="predicted"/>
<evidence type="ECO:0000313" key="1">
    <source>
        <dbReference type="EMBL" id="SUA49003.1"/>
    </source>
</evidence>
<dbReference type="Pfam" id="PF12900">
    <property type="entry name" value="Pyridox_ox_2"/>
    <property type="match status" value="1"/>
</dbReference>
<keyword evidence="2" id="KW-1185">Reference proteome</keyword>
<dbReference type="OrthoDB" id="3212118at2"/>
<accession>A0A378X8W6</accession>
<reference evidence="1 2" key="1">
    <citation type="submission" date="2018-06" db="EMBL/GenBank/DDBJ databases">
        <authorList>
            <consortium name="Pathogen Informatics"/>
            <person name="Doyle S."/>
        </authorList>
    </citation>
    <scope>NUCLEOTIDE SEQUENCE [LARGE SCALE GENOMIC DNA]</scope>
    <source>
        <strain evidence="1 2">NCTC1934</strain>
    </source>
</reference>
<dbReference type="Gene3D" id="2.30.110.10">
    <property type="entry name" value="Electron Transport, Fmn-binding Protein, Chain A"/>
    <property type="match status" value="1"/>
</dbReference>
<dbReference type="InterPro" id="IPR024747">
    <property type="entry name" value="Pyridox_Oxase-rel"/>
</dbReference>
<dbReference type="STRING" id="1406858.GCA_000710895_04060"/>
<dbReference type="EMBL" id="UGRY01000001">
    <property type="protein sequence ID" value="SUA49003.1"/>
    <property type="molecule type" value="Genomic_DNA"/>
</dbReference>
<protein>
    <submittedName>
        <fullName evidence="1">Pyridoxamine 5'-phosphate oxidase</fullName>
    </submittedName>
</protein>
<dbReference type="SUPFAM" id="SSF50475">
    <property type="entry name" value="FMN-binding split barrel"/>
    <property type="match status" value="1"/>
</dbReference>
<evidence type="ECO:0000313" key="2">
    <source>
        <dbReference type="Proteomes" id="UP000255467"/>
    </source>
</evidence>
<dbReference type="AlphaFoldDB" id="A0A378X8W6"/>
<dbReference type="RefSeq" id="WP_051037194.1">
    <property type="nucleotide sequence ID" value="NZ_UGRY01000001.1"/>
</dbReference>
<dbReference type="InterPro" id="IPR012349">
    <property type="entry name" value="Split_barrel_FMN-bd"/>
</dbReference>
<gene>
    <name evidence="1" type="ORF">NCTC1934_00002</name>
</gene>
<sequence>MSSPEAASNHRSSDSRQGAPIAAEAEPLTARPLSEAACLRLLAEVSFGRIVYSRYALPAIRPVDHIIADGAIITTTDATTVPPYRQVVAYEADTLDQHTQCGWCVIITGTAESVTDPTDLARYRAALRPRLPGSPHHILRIHPEVVTGIEYIAPDRH</sequence>